<dbReference type="PANTHER" id="PTHR35024">
    <property type="entry name" value="HYPOTHETICAL CYTOSOLIC PROTEIN"/>
    <property type="match status" value="1"/>
</dbReference>
<sequence length="131" mass="13668">MARNNETDTSAINIIRQGTDIVGDITCKGDIRIDGKLKGTLNCDGKVVVGEGGLIEGTITCKNADISGSVKVSISVKELLTLKSTSNLVGDINTNKLQIEPGANFSGNCKMGAVVKGIESSNDRKGQEKTA</sequence>
<keyword evidence="3" id="KW-1185">Reference proteome</keyword>
<evidence type="ECO:0000313" key="3">
    <source>
        <dbReference type="Proteomes" id="UP000470771"/>
    </source>
</evidence>
<dbReference type="AlphaFoldDB" id="A0A6N9NEK8"/>
<dbReference type="Proteomes" id="UP000470771">
    <property type="component" value="Unassembled WGS sequence"/>
</dbReference>
<protein>
    <submittedName>
        <fullName evidence="2">Polymer-forming cytoskeletal protein</fullName>
    </submittedName>
</protein>
<proteinExistence type="inferred from homology"/>
<reference evidence="2 3" key="1">
    <citation type="submission" date="2019-12" db="EMBL/GenBank/DDBJ databases">
        <authorList>
            <person name="Zhao J."/>
        </authorList>
    </citation>
    <scope>NUCLEOTIDE SEQUENCE [LARGE SCALE GENOMIC DNA]</scope>
    <source>
        <strain evidence="2 3">S-15</strain>
    </source>
</reference>
<gene>
    <name evidence="2" type="ORF">GQN54_02950</name>
</gene>
<dbReference type="PANTHER" id="PTHR35024:SF4">
    <property type="entry name" value="POLYMER-FORMING CYTOSKELETAL PROTEIN"/>
    <property type="match status" value="1"/>
</dbReference>
<organism evidence="2 3">
    <name type="scientific">Acidiluteibacter ferrifornacis</name>
    <dbReference type="NCBI Taxonomy" id="2692424"/>
    <lineage>
        <taxon>Bacteria</taxon>
        <taxon>Pseudomonadati</taxon>
        <taxon>Bacteroidota</taxon>
        <taxon>Flavobacteriia</taxon>
        <taxon>Flavobacteriales</taxon>
        <taxon>Cryomorphaceae</taxon>
        <taxon>Acidiluteibacter</taxon>
    </lineage>
</organism>
<name>A0A6N9NEK8_9FLAO</name>
<dbReference type="InterPro" id="IPR007607">
    <property type="entry name" value="BacA/B"/>
</dbReference>
<comment type="caution">
    <text evidence="2">The sequence shown here is derived from an EMBL/GenBank/DDBJ whole genome shotgun (WGS) entry which is preliminary data.</text>
</comment>
<evidence type="ECO:0000313" key="2">
    <source>
        <dbReference type="EMBL" id="NBG65058.1"/>
    </source>
</evidence>
<dbReference type="Pfam" id="PF04519">
    <property type="entry name" value="Bactofilin"/>
    <property type="match status" value="1"/>
</dbReference>
<dbReference type="EMBL" id="WWNE01000003">
    <property type="protein sequence ID" value="NBG65058.1"/>
    <property type="molecule type" value="Genomic_DNA"/>
</dbReference>
<evidence type="ECO:0000256" key="1">
    <source>
        <dbReference type="ARBA" id="ARBA00044755"/>
    </source>
</evidence>
<accession>A0A6N9NEK8</accession>
<comment type="similarity">
    <text evidence="1">Belongs to the bactofilin family.</text>
</comment>